<evidence type="ECO:0000256" key="1">
    <source>
        <dbReference type="SAM" id="MobiDB-lite"/>
    </source>
</evidence>
<keyword evidence="3" id="KW-0808">Transferase</keyword>
<proteinExistence type="predicted"/>
<dbReference type="PROSITE" id="PS50011">
    <property type="entry name" value="PROTEIN_KINASE_DOM"/>
    <property type="match status" value="1"/>
</dbReference>
<name>A0A178F0W7_TRIRU</name>
<dbReference type="GO" id="GO:0005737">
    <property type="term" value="C:cytoplasm"/>
    <property type="evidence" value="ECO:0007669"/>
    <property type="project" value="TreeGrafter"/>
</dbReference>
<keyword evidence="3" id="KW-0418">Kinase</keyword>
<dbReference type="InterPro" id="IPR011009">
    <property type="entry name" value="Kinase-like_dom_sf"/>
</dbReference>
<feature type="region of interest" description="Disordered" evidence="1">
    <location>
        <begin position="42"/>
        <end position="62"/>
    </location>
</feature>
<evidence type="ECO:0000259" key="2">
    <source>
        <dbReference type="PROSITE" id="PS50011"/>
    </source>
</evidence>
<keyword evidence="3" id="KW-0723">Serine/threonine-protein kinase</keyword>
<gene>
    <name evidence="3" type="ORF">A7C99_3777</name>
</gene>
<protein>
    <submittedName>
        <fullName evidence="3">Serine/threonine protein kinase</fullName>
    </submittedName>
</protein>
<comment type="caution">
    <text evidence="3">The sequence shown here is derived from an EMBL/GenBank/DDBJ whole genome shotgun (WGS) entry which is preliminary data.</text>
</comment>
<feature type="domain" description="Protein kinase" evidence="2">
    <location>
        <begin position="115"/>
        <end position="377"/>
    </location>
</feature>
<dbReference type="GO" id="GO:0005524">
    <property type="term" value="F:ATP binding"/>
    <property type="evidence" value="ECO:0007669"/>
    <property type="project" value="InterPro"/>
</dbReference>
<dbReference type="PANTHER" id="PTHR24361">
    <property type="entry name" value="MITOGEN-ACTIVATED KINASE KINASE KINASE"/>
    <property type="match status" value="1"/>
</dbReference>
<dbReference type="AlphaFoldDB" id="A0A178F0W7"/>
<feature type="region of interest" description="Disordered" evidence="1">
    <location>
        <begin position="72"/>
        <end position="91"/>
    </location>
</feature>
<dbReference type="EMBL" id="LHPM01000014">
    <property type="protein sequence ID" value="OAL65293.1"/>
    <property type="molecule type" value="Genomic_DNA"/>
</dbReference>
<evidence type="ECO:0000313" key="3">
    <source>
        <dbReference type="EMBL" id="OAL65293.1"/>
    </source>
</evidence>
<dbReference type="GO" id="GO:0004674">
    <property type="term" value="F:protein serine/threonine kinase activity"/>
    <property type="evidence" value="ECO:0007669"/>
    <property type="project" value="UniProtKB-KW"/>
</dbReference>
<feature type="compositionally biased region" description="Low complexity" evidence="1">
    <location>
        <begin position="48"/>
        <end position="57"/>
    </location>
</feature>
<dbReference type="InterPro" id="IPR000719">
    <property type="entry name" value="Prot_kinase_dom"/>
</dbReference>
<evidence type="ECO:0000313" key="4">
    <source>
        <dbReference type="Proteomes" id="UP000243015"/>
    </source>
</evidence>
<dbReference type="Proteomes" id="UP000243015">
    <property type="component" value="Unassembled WGS sequence"/>
</dbReference>
<dbReference type="InterPro" id="IPR053235">
    <property type="entry name" value="Ser_Thr_kinase"/>
</dbReference>
<accession>A0A178F0W7</accession>
<dbReference type="SUPFAM" id="SSF56112">
    <property type="entry name" value="Protein kinase-like (PK-like)"/>
    <property type="match status" value="1"/>
</dbReference>
<dbReference type="Gene3D" id="1.10.510.10">
    <property type="entry name" value="Transferase(Phosphotransferase) domain 1"/>
    <property type="match status" value="1"/>
</dbReference>
<organism evidence="3 4">
    <name type="scientific">Trichophyton rubrum</name>
    <name type="common">Athlete's foot fungus</name>
    <name type="synonym">Epidermophyton rubrum</name>
    <dbReference type="NCBI Taxonomy" id="5551"/>
    <lineage>
        <taxon>Eukaryota</taxon>
        <taxon>Fungi</taxon>
        <taxon>Dikarya</taxon>
        <taxon>Ascomycota</taxon>
        <taxon>Pezizomycotina</taxon>
        <taxon>Eurotiomycetes</taxon>
        <taxon>Eurotiomycetidae</taxon>
        <taxon>Onygenales</taxon>
        <taxon>Arthrodermataceae</taxon>
        <taxon>Trichophyton</taxon>
    </lineage>
</organism>
<dbReference type="VEuPathDB" id="FungiDB:TERG_06932"/>
<reference evidence="3 4" key="1">
    <citation type="submission" date="2016-05" db="EMBL/GenBank/DDBJ databases">
        <title>Genome sequencing of Trichophyton rubrum CMCC(F)T1i isolated from hair.</title>
        <authorList>
            <person name="Zhan P."/>
            <person name="Tao Y."/>
            <person name="Liu W."/>
        </authorList>
    </citation>
    <scope>NUCLEOTIDE SEQUENCE [LARGE SCALE GENOMIC DNA]</scope>
    <source>
        <strain evidence="4">CMCC(F)T1i</strain>
    </source>
</reference>
<dbReference type="Pfam" id="PF00069">
    <property type="entry name" value="Pkinase"/>
    <property type="match status" value="1"/>
</dbReference>
<dbReference type="Gene3D" id="3.30.200.20">
    <property type="entry name" value="Phosphorylase Kinase, domain 1"/>
    <property type="match status" value="1"/>
</dbReference>
<sequence>MCWQMHKTPVRFPDCIGRPLGNCIQFDPMEDYVQWCQDAESRGSQCATPTPTSQTSSTRRKINCPRHRKIKANTSPLQKDDGGAGSGGVGLPAGSGPFSTNQMSSPVLDLDGISVPQEQILGYGRSGLVIRVENTALKIPLRYIRSSDDEVEINTEVIQREQEAYRRLGQCEGVVACLEMSEKSTRLALMENGDLRSYITKIRPSRLLQLFWFRETAFTLSRIHDRRVIVADVSSRNLLLDADLSIKICDFTESSILPLTANIEAANDNGYSIQTDIGQLGAVMYEVITGEQCEFNLFGGEVSNGRAAWPRRETLPNTQNVWLGPIIARCWTEGGFRNVHCLLEALESAACLEEHPTSKMEVMGRWLHKAYAMFFNT</sequence>